<dbReference type="GO" id="GO:0003848">
    <property type="term" value="F:2-amino-4-hydroxy-6-hydroxymethyldihydropteridine diphosphokinase activity"/>
    <property type="evidence" value="ECO:0007669"/>
    <property type="project" value="UniProtKB-EC"/>
</dbReference>
<dbReference type="InterPro" id="IPR000550">
    <property type="entry name" value="Hppk"/>
</dbReference>
<dbReference type="GO" id="GO:0016301">
    <property type="term" value="F:kinase activity"/>
    <property type="evidence" value="ECO:0007669"/>
    <property type="project" value="UniProtKB-KW"/>
</dbReference>
<name>A0A2K8L2E6_9PROT</name>
<accession>A0A2K8L2E6</accession>
<keyword evidence="15" id="KW-1185">Reference proteome</keyword>
<protein>
    <recommendedName>
        <fullName evidence="4">2-amino-4-hydroxy-6-hydroxymethyldihydropteridine pyrophosphokinase</fullName>
        <ecNumber evidence="3">2.7.6.3</ecNumber>
    </recommendedName>
    <alternativeName>
        <fullName evidence="11">6-hydroxymethyl-7,8-dihydropterin pyrophosphokinase</fullName>
    </alternativeName>
    <alternativeName>
        <fullName evidence="12">7,8-dihydro-6-hydroxymethylpterin-pyrophosphokinase</fullName>
    </alternativeName>
</protein>
<dbReference type="SUPFAM" id="SSF55083">
    <property type="entry name" value="6-hydroxymethyl-7,8-dihydropterin pyrophosphokinase, HPPK"/>
    <property type="match status" value="1"/>
</dbReference>
<dbReference type="RefSeq" id="WP_100264946.1">
    <property type="nucleotide sequence ID" value="NZ_CP018800.1"/>
</dbReference>
<dbReference type="EMBL" id="CP018800">
    <property type="protein sequence ID" value="ATX81488.1"/>
    <property type="molecule type" value="Genomic_DNA"/>
</dbReference>
<evidence type="ECO:0000259" key="13">
    <source>
        <dbReference type="Pfam" id="PF01288"/>
    </source>
</evidence>
<evidence type="ECO:0000256" key="6">
    <source>
        <dbReference type="ARBA" id="ARBA00022741"/>
    </source>
</evidence>
<dbReference type="GO" id="GO:0046654">
    <property type="term" value="P:tetrahydrofolate biosynthetic process"/>
    <property type="evidence" value="ECO:0007669"/>
    <property type="project" value="UniProtKB-UniPathway"/>
</dbReference>
<dbReference type="CDD" id="cd00483">
    <property type="entry name" value="HPPK"/>
    <property type="match status" value="1"/>
</dbReference>
<dbReference type="GO" id="GO:0046656">
    <property type="term" value="P:folic acid biosynthetic process"/>
    <property type="evidence" value="ECO:0007669"/>
    <property type="project" value="UniProtKB-KW"/>
</dbReference>
<keyword evidence="5 14" id="KW-0808">Transferase</keyword>
<dbReference type="GO" id="GO:0005524">
    <property type="term" value="F:ATP binding"/>
    <property type="evidence" value="ECO:0007669"/>
    <property type="project" value="UniProtKB-KW"/>
</dbReference>
<comment type="function">
    <text evidence="10">Catalyzes the transfer of pyrophosphate from adenosine triphosphate (ATP) to 6-hydroxymethyl-7,8-dihydropterin, an enzymatic step in folate biosynthesis pathway.</text>
</comment>
<dbReference type="PANTHER" id="PTHR43071:SF1">
    <property type="entry name" value="2-AMINO-4-HYDROXY-6-HYDROXYMETHYLDIHYDROPTERIDINE PYROPHOSPHOKINASE"/>
    <property type="match status" value="1"/>
</dbReference>
<feature type="domain" description="7,8-dihydro-6-hydroxymethylpterin-pyrophosphokinase" evidence="13">
    <location>
        <begin position="5"/>
        <end position="133"/>
    </location>
</feature>
<dbReference type="UniPathway" id="UPA00077">
    <property type="reaction ID" value="UER00155"/>
</dbReference>
<evidence type="ECO:0000256" key="3">
    <source>
        <dbReference type="ARBA" id="ARBA00013253"/>
    </source>
</evidence>
<gene>
    <name evidence="14" type="ORF">Ga0123462_0618</name>
</gene>
<evidence type="ECO:0000256" key="2">
    <source>
        <dbReference type="ARBA" id="ARBA00005810"/>
    </source>
</evidence>
<dbReference type="KEGG" id="mfn:Ga0123462_0618"/>
<keyword evidence="9" id="KW-0289">Folate biosynthesis</keyword>
<evidence type="ECO:0000256" key="10">
    <source>
        <dbReference type="ARBA" id="ARBA00029409"/>
    </source>
</evidence>
<evidence type="ECO:0000256" key="9">
    <source>
        <dbReference type="ARBA" id="ARBA00022909"/>
    </source>
</evidence>
<sequence length="165" mass="17995">MSRAFIAFGGNLGDVKNAFISARNQIDALPQTHVVASSLLYRTPPVGPAGQPDYLNAVVSLETELAPLPLLEAMQAIETGHGRVRSEQWGARTLDLDIIAINGEIIDSEQLAVPHPLMFDRQFVLRPLCDLAPEWQHPELKQTAAERLQEIMAAGEPPLPGGEAW</sequence>
<dbReference type="AlphaFoldDB" id="A0A2K8L2E6"/>
<dbReference type="NCBIfam" id="TIGR01498">
    <property type="entry name" value="folK"/>
    <property type="match status" value="1"/>
</dbReference>
<evidence type="ECO:0000256" key="12">
    <source>
        <dbReference type="ARBA" id="ARBA00033413"/>
    </source>
</evidence>
<evidence type="ECO:0000256" key="7">
    <source>
        <dbReference type="ARBA" id="ARBA00022777"/>
    </source>
</evidence>
<keyword evidence="6" id="KW-0547">Nucleotide-binding</keyword>
<evidence type="ECO:0000256" key="8">
    <source>
        <dbReference type="ARBA" id="ARBA00022840"/>
    </source>
</evidence>
<keyword evidence="7 14" id="KW-0418">Kinase</keyword>
<dbReference type="Pfam" id="PF01288">
    <property type="entry name" value="HPPK"/>
    <property type="match status" value="1"/>
</dbReference>
<evidence type="ECO:0000313" key="14">
    <source>
        <dbReference type="EMBL" id="ATX81488.1"/>
    </source>
</evidence>
<evidence type="ECO:0000256" key="1">
    <source>
        <dbReference type="ARBA" id="ARBA00005051"/>
    </source>
</evidence>
<keyword evidence="8" id="KW-0067">ATP-binding</keyword>
<comment type="pathway">
    <text evidence="1">Cofactor biosynthesis; tetrahydrofolate biosynthesis; 2-amino-4-hydroxy-6-hydroxymethyl-7,8-dihydropteridine diphosphate from 7,8-dihydroneopterin triphosphate: step 4/4.</text>
</comment>
<evidence type="ECO:0000256" key="5">
    <source>
        <dbReference type="ARBA" id="ARBA00022679"/>
    </source>
</evidence>
<dbReference type="InterPro" id="IPR035907">
    <property type="entry name" value="Hppk_sf"/>
</dbReference>
<organism evidence="14 15">
    <name type="scientific">Mariprofundus ferrinatatus</name>
    <dbReference type="NCBI Taxonomy" id="1921087"/>
    <lineage>
        <taxon>Bacteria</taxon>
        <taxon>Pseudomonadati</taxon>
        <taxon>Pseudomonadota</taxon>
        <taxon>Candidatius Mariprofundia</taxon>
        <taxon>Mariprofundales</taxon>
        <taxon>Mariprofundaceae</taxon>
        <taxon>Mariprofundus</taxon>
    </lineage>
</organism>
<dbReference type="EC" id="2.7.6.3" evidence="3"/>
<comment type="similarity">
    <text evidence="2">Belongs to the HPPK family.</text>
</comment>
<evidence type="ECO:0000256" key="4">
    <source>
        <dbReference type="ARBA" id="ARBA00016218"/>
    </source>
</evidence>
<proteinExistence type="inferred from homology"/>
<dbReference type="OrthoDB" id="9808041at2"/>
<dbReference type="PANTHER" id="PTHR43071">
    <property type="entry name" value="2-AMINO-4-HYDROXY-6-HYDROXYMETHYLDIHYDROPTERIDINE PYROPHOSPHOKINASE"/>
    <property type="match status" value="1"/>
</dbReference>
<reference evidence="14 15" key="1">
    <citation type="submission" date="2016-12" db="EMBL/GenBank/DDBJ databases">
        <title>Isolation and genomic insights into novel planktonic Zetaproteobacteria from stratified waters of the Chesapeake Bay.</title>
        <authorList>
            <person name="McAllister S.M."/>
            <person name="Kato S."/>
            <person name="Chan C.S."/>
            <person name="Chiu B.K."/>
            <person name="Field E.K."/>
        </authorList>
    </citation>
    <scope>NUCLEOTIDE SEQUENCE [LARGE SCALE GENOMIC DNA]</scope>
    <source>
        <strain evidence="14 15">CP-8</strain>
    </source>
</reference>
<evidence type="ECO:0000313" key="15">
    <source>
        <dbReference type="Proteomes" id="UP000231637"/>
    </source>
</evidence>
<dbReference type="Gene3D" id="3.30.70.560">
    <property type="entry name" value="7,8-Dihydro-6-hydroxymethylpterin-pyrophosphokinase HPPK"/>
    <property type="match status" value="1"/>
</dbReference>
<dbReference type="Proteomes" id="UP000231637">
    <property type="component" value="Chromosome"/>
</dbReference>
<evidence type="ECO:0000256" key="11">
    <source>
        <dbReference type="ARBA" id="ARBA00029766"/>
    </source>
</evidence>